<comment type="caution">
    <text evidence="1">The sequence shown here is derived from an EMBL/GenBank/DDBJ whole genome shotgun (WGS) entry which is preliminary data.</text>
</comment>
<keyword evidence="2" id="KW-1185">Reference proteome</keyword>
<evidence type="ECO:0000313" key="1">
    <source>
        <dbReference type="EMBL" id="KAJ8682150.1"/>
    </source>
</evidence>
<organism evidence="1 2">
    <name type="scientific">Eretmocerus hayati</name>
    <dbReference type="NCBI Taxonomy" id="131215"/>
    <lineage>
        <taxon>Eukaryota</taxon>
        <taxon>Metazoa</taxon>
        <taxon>Ecdysozoa</taxon>
        <taxon>Arthropoda</taxon>
        <taxon>Hexapoda</taxon>
        <taxon>Insecta</taxon>
        <taxon>Pterygota</taxon>
        <taxon>Neoptera</taxon>
        <taxon>Endopterygota</taxon>
        <taxon>Hymenoptera</taxon>
        <taxon>Apocrita</taxon>
        <taxon>Proctotrupomorpha</taxon>
        <taxon>Chalcidoidea</taxon>
        <taxon>Aphelinidae</taxon>
        <taxon>Aphelininae</taxon>
        <taxon>Eretmocerus</taxon>
    </lineage>
</organism>
<gene>
    <name evidence="1" type="ORF">QAD02_017942</name>
</gene>
<name>A0ACC2PEZ3_9HYME</name>
<evidence type="ECO:0000313" key="2">
    <source>
        <dbReference type="Proteomes" id="UP001239111"/>
    </source>
</evidence>
<proteinExistence type="predicted"/>
<reference evidence="1" key="1">
    <citation type="submission" date="2023-04" db="EMBL/GenBank/DDBJ databases">
        <title>A chromosome-level genome assembly of the parasitoid wasp Eretmocerus hayati.</title>
        <authorList>
            <person name="Zhong Y."/>
            <person name="Liu S."/>
            <person name="Liu Y."/>
        </authorList>
    </citation>
    <scope>NUCLEOTIDE SEQUENCE</scope>
    <source>
        <strain evidence="1">ZJU_SS_LIU_2023</strain>
    </source>
</reference>
<protein>
    <submittedName>
        <fullName evidence="1">Uncharacterized protein</fullName>
    </submittedName>
</protein>
<dbReference type="Proteomes" id="UP001239111">
    <property type="component" value="Chromosome 1"/>
</dbReference>
<accession>A0ACC2PEZ3</accession>
<sequence length="691" mass="79062">MVRLTTLLLFVSIFGVVVNVEIYDLVDEISNMCHFIPEVGDILAQAIKKANSFVKLIMKGNLVRNGRSDPQNIITAAQLQELIEGLDQSKLTIPSENQILSSMAEIRDIVTTIRSNYNQYVSEYRNHHLKYNSRDAMDFVESFYFNFNLKAELDKIEQILIGDIQTPNLLERLGLTREFELLLCSRATSHQMNIIQINHEILETEMKALELAKFRFLVADLTRSFDETHDHLVEFEYFLGRFVNRTTRVQSKIREAVKMAPREFWKCDPLIPAEGGTYVKLNPVFRSYVAQEIDLSRDLRPRVYTLADIADSISGDCDRYQLAYVRNGTEYGKKSPCRGIVRNCHDSEEGVIICFEESGLEYKYGSVSSLDGKRMWGKENAQCKYAVEIDRHFTPDGWDDVCFCTCDEKDREQAVRYFSFLECSSDYNENKVITGARLIKRDKLFIHFEIQQALMGKNADIKNDTVEWTQDCTNGEKPDLKKEDSFYKVTWDNNAVNLDDLSCPPRTVVTGLKFGQDEGSLRLELRCTPFNFTSGQLDNSVHIMQFASGNRPNHEIDDHLPREAGNRHVLDKIGKSVSFRKSNDREDAGSSLVPWIDIQKVSMENPAPLAGISLILKSGFQSSGYIALKITSLDFSGYFQSESDEYLRQLVKVILQRAKNVTDTRSTVHLKKYGGARKLKSSYLKKHINLP</sequence>
<dbReference type="EMBL" id="CM056741">
    <property type="protein sequence ID" value="KAJ8682150.1"/>
    <property type="molecule type" value="Genomic_DNA"/>
</dbReference>